<dbReference type="Pfam" id="PF04542">
    <property type="entry name" value="Sigma70_r2"/>
    <property type="match status" value="1"/>
</dbReference>
<evidence type="ECO:0000313" key="8">
    <source>
        <dbReference type="EMBL" id="SMF66713.1"/>
    </source>
</evidence>
<evidence type="ECO:0000313" key="9">
    <source>
        <dbReference type="Proteomes" id="UP000192940"/>
    </source>
</evidence>
<proteinExistence type="inferred from homology"/>
<dbReference type="InterPro" id="IPR036388">
    <property type="entry name" value="WH-like_DNA-bd_sf"/>
</dbReference>
<dbReference type="InterPro" id="IPR013249">
    <property type="entry name" value="RNA_pol_sigma70_r4_t2"/>
</dbReference>
<dbReference type="AlphaFoldDB" id="A0A1X7GBY1"/>
<dbReference type="GO" id="GO:0006352">
    <property type="term" value="P:DNA-templated transcription initiation"/>
    <property type="evidence" value="ECO:0007669"/>
    <property type="project" value="InterPro"/>
</dbReference>
<dbReference type="Pfam" id="PF08281">
    <property type="entry name" value="Sigma70_r4_2"/>
    <property type="match status" value="1"/>
</dbReference>
<dbReference type="SUPFAM" id="SSF88946">
    <property type="entry name" value="Sigma2 domain of RNA polymerase sigma factors"/>
    <property type="match status" value="1"/>
</dbReference>
<dbReference type="RefSeq" id="WP_208917443.1">
    <property type="nucleotide sequence ID" value="NZ_LT840184.1"/>
</dbReference>
<keyword evidence="9" id="KW-1185">Reference proteome</keyword>
<keyword evidence="4" id="KW-0238">DNA-binding</keyword>
<gene>
    <name evidence="8" type="ORF">SAMN05661091_0287</name>
</gene>
<evidence type="ECO:0000256" key="2">
    <source>
        <dbReference type="ARBA" id="ARBA00023015"/>
    </source>
</evidence>
<dbReference type="InterPro" id="IPR039425">
    <property type="entry name" value="RNA_pol_sigma-70-like"/>
</dbReference>
<feature type="domain" description="RNA polymerase sigma factor 70 region 4 type 2" evidence="7">
    <location>
        <begin position="119"/>
        <end position="170"/>
    </location>
</feature>
<dbReference type="GO" id="GO:0003677">
    <property type="term" value="F:DNA binding"/>
    <property type="evidence" value="ECO:0007669"/>
    <property type="project" value="UniProtKB-KW"/>
</dbReference>
<dbReference type="Proteomes" id="UP000192940">
    <property type="component" value="Chromosome I"/>
</dbReference>
<dbReference type="InterPro" id="IPR013324">
    <property type="entry name" value="RNA_pol_sigma_r3/r4-like"/>
</dbReference>
<protein>
    <submittedName>
        <fullName evidence="8">RNA polymerase sigma-70 factor, ECF subfamily</fullName>
    </submittedName>
</protein>
<dbReference type="InterPro" id="IPR013325">
    <property type="entry name" value="RNA_pol_sigma_r2"/>
</dbReference>
<feature type="domain" description="RNA polymerase sigma-70 region 2" evidence="6">
    <location>
        <begin position="30"/>
        <end position="93"/>
    </location>
</feature>
<evidence type="ECO:0000256" key="1">
    <source>
        <dbReference type="ARBA" id="ARBA00010641"/>
    </source>
</evidence>
<dbReference type="EMBL" id="LT840184">
    <property type="protein sequence ID" value="SMF66713.1"/>
    <property type="molecule type" value="Genomic_DNA"/>
</dbReference>
<dbReference type="SUPFAM" id="SSF88659">
    <property type="entry name" value="Sigma3 and sigma4 domains of RNA polymerase sigma factors"/>
    <property type="match status" value="1"/>
</dbReference>
<keyword evidence="5" id="KW-0804">Transcription</keyword>
<sequence length="189" mass="22649">MNQSNMDDSELMSVLERIKLGDIPSYAYIISRFQKRIFLYCYYLLKSHEEAEDAAQDIFIKGLENITRFSYNVSFSAWLYTIARNHCTDLLKIRSKRYKSLMQYEINNDYKMENEYTDLIHDLLDNLNMEERQILLLRSLEEYSYDEIASIMDIKPTTIRKKYERIRKKLIQQKIEGGKIYEHSYKTGG</sequence>
<evidence type="ECO:0000256" key="4">
    <source>
        <dbReference type="ARBA" id="ARBA00023125"/>
    </source>
</evidence>
<dbReference type="GO" id="GO:0016987">
    <property type="term" value="F:sigma factor activity"/>
    <property type="evidence" value="ECO:0007669"/>
    <property type="project" value="UniProtKB-KW"/>
</dbReference>
<dbReference type="PANTHER" id="PTHR43133">
    <property type="entry name" value="RNA POLYMERASE ECF-TYPE SIGMA FACTO"/>
    <property type="match status" value="1"/>
</dbReference>
<dbReference type="InterPro" id="IPR007627">
    <property type="entry name" value="RNA_pol_sigma70_r2"/>
</dbReference>
<comment type="similarity">
    <text evidence="1">Belongs to the sigma-70 factor family. ECF subfamily.</text>
</comment>
<accession>A0A1X7GBY1</accession>
<dbReference type="NCBIfam" id="TIGR02937">
    <property type="entry name" value="sigma70-ECF"/>
    <property type="match status" value="1"/>
</dbReference>
<dbReference type="CDD" id="cd06171">
    <property type="entry name" value="Sigma70_r4"/>
    <property type="match status" value="1"/>
</dbReference>
<dbReference type="STRING" id="1313296.SAMN05661091_0287"/>
<evidence type="ECO:0000259" key="6">
    <source>
        <dbReference type="Pfam" id="PF04542"/>
    </source>
</evidence>
<keyword evidence="2" id="KW-0805">Transcription regulation</keyword>
<dbReference type="Gene3D" id="1.10.1740.10">
    <property type="match status" value="1"/>
</dbReference>
<evidence type="ECO:0000259" key="7">
    <source>
        <dbReference type="Pfam" id="PF08281"/>
    </source>
</evidence>
<dbReference type="InterPro" id="IPR014284">
    <property type="entry name" value="RNA_pol_sigma-70_dom"/>
</dbReference>
<evidence type="ECO:0000256" key="3">
    <source>
        <dbReference type="ARBA" id="ARBA00023082"/>
    </source>
</evidence>
<organism evidence="8 9">
    <name type="scientific">Paenibacillus uliginis N3/975</name>
    <dbReference type="NCBI Taxonomy" id="1313296"/>
    <lineage>
        <taxon>Bacteria</taxon>
        <taxon>Bacillati</taxon>
        <taxon>Bacillota</taxon>
        <taxon>Bacilli</taxon>
        <taxon>Bacillales</taxon>
        <taxon>Paenibacillaceae</taxon>
        <taxon>Paenibacillus</taxon>
    </lineage>
</organism>
<name>A0A1X7GBY1_9BACL</name>
<dbReference type="PANTHER" id="PTHR43133:SF8">
    <property type="entry name" value="RNA POLYMERASE SIGMA FACTOR HI_1459-RELATED"/>
    <property type="match status" value="1"/>
</dbReference>
<reference evidence="9" key="1">
    <citation type="submission" date="2017-04" db="EMBL/GenBank/DDBJ databases">
        <authorList>
            <person name="Varghese N."/>
            <person name="Submissions S."/>
        </authorList>
    </citation>
    <scope>NUCLEOTIDE SEQUENCE [LARGE SCALE GENOMIC DNA]</scope>
    <source>
        <strain evidence="9">N3/975</strain>
    </source>
</reference>
<dbReference type="Gene3D" id="1.10.10.10">
    <property type="entry name" value="Winged helix-like DNA-binding domain superfamily/Winged helix DNA-binding domain"/>
    <property type="match status" value="1"/>
</dbReference>
<evidence type="ECO:0000256" key="5">
    <source>
        <dbReference type="ARBA" id="ARBA00023163"/>
    </source>
</evidence>
<keyword evidence="3" id="KW-0731">Sigma factor</keyword>